<sequence>MNAHDPLAVVDWPVRTERLVLRRAVPEDLAATWRFRQLPEVYDWLGAATATYDAYRERFLRPGRLATKLVVELDEHVGTGVIGDLMVRVEDAWAQEEVVEEARGVQAELGWTFDPAYGGRGLATEAVRAVIDLCFGPLRLRRVQANCFADNEPSWRLMDRVGMRREAHMVQESLHRTKGWLDGFSYALLAEEWPSTDG</sequence>
<keyword evidence="2" id="KW-0012">Acyltransferase</keyword>
<dbReference type="SUPFAM" id="SSF55729">
    <property type="entry name" value="Acyl-CoA N-acyltransferases (Nat)"/>
    <property type="match status" value="1"/>
</dbReference>
<dbReference type="PANTHER" id="PTHR43792:SF1">
    <property type="entry name" value="N-ACETYLTRANSFERASE DOMAIN-CONTAINING PROTEIN"/>
    <property type="match status" value="1"/>
</dbReference>
<evidence type="ECO:0000313" key="2">
    <source>
        <dbReference type="EMBL" id="MEX0429196.1"/>
    </source>
</evidence>
<protein>
    <submittedName>
        <fullName evidence="2">GNAT family N-acetyltransferase</fullName>
        <ecNumber evidence="2">2.3.-.-</ecNumber>
    </submittedName>
</protein>
<name>A0ABV3T1X1_9ACTN</name>
<dbReference type="Gene3D" id="3.40.630.30">
    <property type="match status" value="1"/>
</dbReference>
<dbReference type="InterPro" id="IPR051531">
    <property type="entry name" value="N-acetyltransferase"/>
</dbReference>
<dbReference type="PROSITE" id="PS51186">
    <property type="entry name" value="GNAT"/>
    <property type="match status" value="1"/>
</dbReference>
<accession>A0ABV3T1X1</accession>
<proteinExistence type="predicted"/>
<dbReference type="Proteomes" id="UP001556631">
    <property type="component" value="Unassembled WGS sequence"/>
</dbReference>
<evidence type="ECO:0000313" key="3">
    <source>
        <dbReference type="Proteomes" id="UP001556631"/>
    </source>
</evidence>
<feature type="domain" description="N-acetyltransferase" evidence="1">
    <location>
        <begin position="19"/>
        <end position="191"/>
    </location>
</feature>
<keyword evidence="2" id="KW-0808">Transferase</keyword>
<dbReference type="EMBL" id="JBFPJR010000035">
    <property type="protein sequence ID" value="MEX0429196.1"/>
    <property type="molecule type" value="Genomic_DNA"/>
</dbReference>
<dbReference type="InterPro" id="IPR016181">
    <property type="entry name" value="Acyl_CoA_acyltransferase"/>
</dbReference>
<reference evidence="2 3" key="1">
    <citation type="submission" date="2024-07" db="EMBL/GenBank/DDBJ databases">
        <authorList>
            <person name="Lee S."/>
            <person name="Kang M."/>
        </authorList>
    </citation>
    <scope>NUCLEOTIDE SEQUENCE [LARGE SCALE GENOMIC DNA]</scope>
    <source>
        <strain evidence="2 3">DS6</strain>
    </source>
</reference>
<dbReference type="RefSeq" id="WP_367995162.1">
    <property type="nucleotide sequence ID" value="NZ_JBFPJR010000035.1"/>
</dbReference>
<evidence type="ECO:0000259" key="1">
    <source>
        <dbReference type="PROSITE" id="PS51186"/>
    </source>
</evidence>
<dbReference type="Pfam" id="PF13302">
    <property type="entry name" value="Acetyltransf_3"/>
    <property type="match status" value="1"/>
</dbReference>
<dbReference type="InterPro" id="IPR000182">
    <property type="entry name" value="GNAT_dom"/>
</dbReference>
<keyword evidence="3" id="KW-1185">Reference proteome</keyword>
<gene>
    <name evidence="2" type="ORF">AB3X52_16355</name>
</gene>
<dbReference type="PANTHER" id="PTHR43792">
    <property type="entry name" value="GNAT FAMILY, PUTATIVE (AFU_ORTHOLOGUE AFUA_3G00765)-RELATED-RELATED"/>
    <property type="match status" value="1"/>
</dbReference>
<organism evidence="2 3">
    <name type="scientific">Nocardioides eburneus</name>
    <dbReference type="NCBI Taxonomy" id="3231482"/>
    <lineage>
        <taxon>Bacteria</taxon>
        <taxon>Bacillati</taxon>
        <taxon>Actinomycetota</taxon>
        <taxon>Actinomycetes</taxon>
        <taxon>Propionibacteriales</taxon>
        <taxon>Nocardioidaceae</taxon>
        <taxon>Nocardioides</taxon>
    </lineage>
</organism>
<dbReference type="EC" id="2.3.-.-" evidence="2"/>
<dbReference type="GO" id="GO:0016746">
    <property type="term" value="F:acyltransferase activity"/>
    <property type="evidence" value="ECO:0007669"/>
    <property type="project" value="UniProtKB-KW"/>
</dbReference>
<comment type="caution">
    <text evidence="2">The sequence shown here is derived from an EMBL/GenBank/DDBJ whole genome shotgun (WGS) entry which is preliminary data.</text>
</comment>